<evidence type="ECO:0008006" key="9">
    <source>
        <dbReference type="Google" id="ProtNLM"/>
    </source>
</evidence>
<dbReference type="OrthoDB" id="5620at2759"/>
<dbReference type="GO" id="GO:0009706">
    <property type="term" value="C:chloroplast inner membrane"/>
    <property type="evidence" value="ECO:0007669"/>
    <property type="project" value="TreeGrafter"/>
</dbReference>
<gene>
    <name evidence="7" type="ORF">M569_08962</name>
</gene>
<dbReference type="Pfam" id="PF03647">
    <property type="entry name" value="Tmemb_14"/>
    <property type="match status" value="1"/>
</dbReference>
<evidence type="ECO:0000256" key="5">
    <source>
        <dbReference type="ARBA" id="ARBA00023136"/>
    </source>
</evidence>
<accession>S8CFX9</accession>
<sequence>MGELLGLSQSSSLLLLRSPRRGKCPVGSSMAKTLNYSISSRKTNFPTSYCRSNIASWMTRASSFVSDSKVPTTFSVDSPGKGIDILPDSGGSDDKFKSDDHHKDNHRNQKAISMSQKFTLGYAALVGIGGLLGFLKGGSKKSLIAGGVSASLLYYIHTLLPSNPVVASSLGLAVSASLLGVMGSRFKKSGKIFPAGVVSGASLVMTGGYLHGILRSLH</sequence>
<dbReference type="PANTHER" id="PTHR12668:SF37">
    <property type="entry name" value="PROTEIN FATTY ACID EXPORT 2, CHLOROPLASTIC"/>
    <property type="match status" value="1"/>
</dbReference>
<keyword evidence="8" id="KW-1185">Reference proteome</keyword>
<feature type="transmembrane region" description="Helical" evidence="6">
    <location>
        <begin position="118"/>
        <end position="135"/>
    </location>
</feature>
<protein>
    <recommendedName>
        <fullName evidence="9">Transmembrane protein 14</fullName>
    </recommendedName>
</protein>
<feature type="transmembrane region" description="Helical" evidence="6">
    <location>
        <begin position="142"/>
        <end position="160"/>
    </location>
</feature>
<evidence type="ECO:0000256" key="6">
    <source>
        <dbReference type="SAM" id="Phobius"/>
    </source>
</evidence>
<dbReference type="GO" id="GO:0015245">
    <property type="term" value="F:fatty acid transmembrane transporter activity"/>
    <property type="evidence" value="ECO:0007669"/>
    <property type="project" value="TreeGrafter"/>
</dbReference>
<dbReference type="AlphaFoldDB" id="S8CFX9"/>
<name>S8CFX9_9LAMI</name>
<dbReference type="FunFam" id="1.10.10.1740:FF:000002">
    <property type="entry name" value="Transmembrane protein 14C"/>
    <property type="match status" value="1"/>
</dbReference>
<evidence type="ECO:0000256" key="2">
    <source>
        <dbReference type="ARBA" id="ARBA00007590"/>
    </source>
</evidence>
<evidence type="ECO:0000313" key="7">
    <source>
        <dbReference type="EMBL" id="EPS65815.1"/>
    </source>
</evidence>
<evidence type="ECO:0000313" key="8">
    <source>
        <dbReference type="Proteomes" id="UP000015453"/>
    </source>
</evidence>
<keyword evidence="5 6" id="KW-0472">Membrane</keyword>
<dbReference type="InterPro" id="IPR044890">
    <property type="entry name" value="TMEM14_sf"/>
</dbReference>
<evidence type="ECO:0000256" key="3">
    <source>
        <dbReference type="ARBA" id="ARBA00022692"/>
    </source>
</evidence>
<comment type="similarity">
    <text evidence="2">Belongs to the TMEM14 family.</text>
</comment>
<organism evidence="7 8">
    <name type="scientific">Genlisea aurea</name>
    <dbReference type="NCBI Taxonomy" id="192259"/>
    <lineage>
        <taxon>Eukaryota</taxon>
        <taxon>Viridiplantae</taxon>
        <taxon>Streptophyta</taxon>
        <taxon>Embryophyta</taxon>
        <taxon>Tracheophyta</taxon>
        <taxon>Spermatophyta</taxon>
        <taxon>Magnoliopsida</taxon>
        <taxon>eudicotyledons</taxon>
        <taxon>Gunneridae</taxon>
        <taxon>Pentapetalae</taxon>
        <taxon>asterids</taxon>
        <taxon>lamiids</taxon>
        <taxon>Lamiales</taxon>
        <taxon>Lentibulariaceae</taxon>
        <taxon>Genlisea</taxon>
    </lineage>
</organism>
<dbReference type="Proteomes" id="UP000015453">
    <property type="component" value="Unassembled WGS sequence"/>
</dbReference>
<evidence type="ECO:0000256" key="1">
    <source>
        <dbReference type="ARBA" id="ARBA00004141"/>
    </source>
</evidence>
<comment type="subcellular location">
    <subcellularLocation>
        <location evidence="1">Membrane</location>
        <topology evidence="1">Multi-pass membrane protein</topology>
    </subcellularLocation>
</comment>
<feature type="transmembrane region" description="Helical" evidence="6">
    <location>
        <begin position="195"/>
        <end position="214"/>
    </location>
</feature>
<dbReference type="PANTHER" id="PTHR12668">
    <property type="entry name" value="TRANSMEMBRANE PROTEIN 14, 15"/>
    <property type="match status" value="1"/>
</dbReference>
<evidence type="ECO:0000256" key="4">
    <source>
        <dbReference type="ARBA" id="ARBA00022989"/>
    </source>
</evidence>
<dbReference type="InterPro" id="IPR005349">
    <property type="entry name" value="TMEM14"/>
</dbReference>
<reference evidence="7 8" key="1">
    <citation type="journal article" date="2013" name="BMC Genomics">
        <title>The miniature genome of a carnivorous plant Genlisea aurea contains a low number of genes and short non-coding sequences.</title>
        <authorList>
            <person name="Leushkin E.V."/>
            <person name="Sutormin R.A."/>
            <person name="Nabieva E.R."/>
            <person name="Penin A.A."/>
            <person name="Kondrashov A.S."/>
            <person name="Logacheva M.D."/>
        </authorList>
    </citation>
    <scope>NUCLEOTIDE SEQUENCE [LARGE SCALE GENOMIC DNA]</scope>
</reference>
<proteinExistence type="inferred from homology"/>
<keyword evidence="3 6" id="KW-0812">Transmembrane</keyword>
<dbReference type="EMBL" id="AUSU01004024">
    <property type="protein sequence ID" value="EPS65815.1"/>
    <property type="molecule type" value="Genomic_DNA"/>
</dbReference>
<comment type="caution">
    <text evidence="7">The sequence shown here is derived from an EMBL/GenBank/DDBJ whole genome shotgun (WGS) entry which is preliminary data.</text>
</comment>
<dbReference type="Gene3D" id="1.10.10.1740">
    <property type="entry name" value="Transmembrane protein 14-like"/>
    <property type="match status" value="1"/>
</dbReference>
<keyword evidence="4 6" id="KW-1133">Transmembrane helix</keyword>